<comment type="caution">
    <text evidence="2">The sequence shown here is derived from an EMBL/GenBank/DDBJ whole genome shotgun (WGS) entry which is preliminary data.</text>
</comment>
<feature type="domain" description="THIF-type NAD/FAD binding fold" evidence="1">
    <location>
        <begin position="335"/>
        <end position="493"/>
    </location>
</feature>
<evidence type="ECO:0000313" key="3">
    <source>
        <dbReference type="Proteomes" id="UP000434850"/>
    </source>
</evidence>
<dbReference type="RefSeq" id="WP_157540309.1">
    <property type="nucleotide sequence ID" value="NZ_WQLA01000002.1"/>
</dbReference>
<proteinExistence type="predicted"/>
<evidence type="ECO:0000313" key="2">
    <source>
        <dbReference type="EMBL" id="MVN90525.1"/>
    </source>
</evidence>
<dbReference type="AlphaFoldDB" id="A0A6I4I5Q0"/>
<dbReference type="OrthoDB" id="891532at2"/>
<reference evidence="2 3" key="1">
    <citation type="submission" date="2019-12" db="EMBL/GenBank/DDBJ databases">
        <title>Mucilaginibacter sp. HME9299 genome sequencing and assembly.</title>
        <authorList>
            <person name="Kang H."/>
            <person name="Kim H."/>
            <person name="Joh K."/>
        </authorList>
    </citation>
    <scope>NUCLEOTIDE SEQUENCE [LARGE SCALE GENOMIC DNA]</scope>
    <source>
        <strain evidence="2 3">HME9299</strain>
    </source>
</reference>
<dbReference type="Proteomes" id="UP000434850">
    <property type="component" value="Unassembled WGS sequence"/>
</dbReference>
<evidence type="ECO:0000259" key="1">
    <source>
        <dbReference type="Pfam" id="PF00899"/>
    </source>
</evidence>
<gene>
    <name evidence="2" type="ORF">GO816_05240</name>
</gene>
<sequence length="597" mass="66848">METWYNKYPERWAQEQQALQEAHINFQINTALEAKGILQLKLAISEQSKITVPLKFLPLSLAVNFPTNYPYFRPEVYAPELNLPRHQHVLHKNLCLLNRATNNWLPETTLADFLIDQIPKVLAEGEITDPHILESIQGEQAEPVSEYYRSVLNASVTFNPEPFDSMPFGQMTVELLGTMRVGIPPTGSVPTRMTVLESFDIDQQLLDRLPEGVAESFPPRLTGGVYRLNERPPNVEVMKDFKWFLGLLDNQNEKLLKPKNPVVLKDGYKIENVIALTFPEEHLPGKQASGWLFVIIYIMPVRKIINKKIVSVNEKYYYYAKANRINNAELSFRISSLKPLVNKKVTVFGLGALGGPSVLEFARNGVKELKIVDNDIVNAGTTVRWPLGVAYAGMYKADALKEHIYSNYPFTEVRPYVYKVGGEDTPDQQKLQEILADTSLIYDATAEIGVNHFLSLEAQQRKIPYVCVYGTPGVWGGVCLRIVPGITEGCWMCFQYSLVDGTIPVPPLNRDGDIQAAGCGDISFMGASFELANIVNSGVRQVVGILCSGEGGGYHDLNADVGILSLVDDFGNPKFPSWLSYQLKKHPQCPYCNTKTK</sequence>
<protein>
    <recommendedName>
        <fullName evidence="1">THIF-type NAD/FAD binding fold domain-containing protein</fullName>
    </recommendedName>
</protein>
<dbReference type="InterPro" id="IPR016135">
    <property type="entry name" value="UBQ-conjugating_enzyme/RWD"/>
</dbReference>
<dbReference type="Gene3D" id="3.40.50.720">
    <property type="entry name" value="NAD(P)-binding Rossmann-like Domain"/>
    <property type="match status" value="1"/>
</dbReference>
<accession>A0A6I4I5Q0</accession>
<keyword evidence="3" id="KW-1185">Reference proteome</keyword>
<dbReference type="Pfam" id="PF00899">
    <property type="entry name" value="ThiF"/>
    <property type="match status" value="1"/>
</dbReference>
<dbReference type="InterPro" id="IPR000594">
    <property type="entry name" value="ThiF_NAD_FAD-bd"/>
</dbReference>
<dbReference type="SUPFAM" id="SSF54495">
    <property type="entry name" value="UBC-like"/>
    <property type="match status" value="1"/>
</dbReference>
<dbReference type="SUPFAM" id="SSF69572">
    <property type="entry name" value="Activating enzymes of the ubiquitin-like proteins"/>
    <property type="match status" value="1"/>
</dbReference>
<dbReference type="EMBL" id="WQLA01000002">
    <property type="protein sequence ID" value="MVN90525.1"/>
    <property type="molecule type" value="Genomic_DNA"/>
</dbReference>
<dbReference type="InterPro" id="IPR035985">
    <property type="entry name" value="Ubiquitin-activating_enz"/>
</dbReference>
<dbReference type="GO" id="GO:0008641">
    <property type="term" value="F:ubiquitin-like modifier activating enzyme activity"/>
    <property type="evidence" value="ECO:0007669"/>
    <property type="project" value="InterPro"/>
</dbReference>
<organism evidence="2 3">
    <name type="scientific">Mucilaginibacter aquatilis</name>
    <dbReference type="NCBI Taxonomy" id="1517760"/>
    <lineage>
        <taxon>Bacteria</taxon>
        <taxon>Pseudomonadati</taxon>
        <taxon>Bacteroidota</taxon>
        <taxon>Sphingobacteriia</taxon>
        <taxon>Sphingobacteriales</taxon>
        <taxon>Sphingobacteriaceae</taxon>
        <taxon>Mucilaginibacter</taxon>
    </lineage>
</organism>
<name>A0A6I4I5Q0_9SPHI</name>